<dbReference type="Proteomes" id="UP000663848">
    <property type="component" value="Unassembled WGS sequence"/>
</dbReference>
<dbReference type="EMBL" id="CAJOBR010085915">
    <property type="protein sequence ID" value="CAF5132669.1"/>
    <property type="molecule type" value="Genomic_DNA"/>
</dbReference>
<protein>
    <submittedName>
        <fullName evidence="2">Uncharacterized protein</fullName>
    </submittedName>
</protein>
<feature type="region of interest" description="Disordered" evidence="1">
    <location>
        <begin position="58"/>
        <end position="80"/>
    </location>
</feature>
<name>A0A822FZ17_9BILA</name>
<evidence type="ECO:0000313" key="3">
    <source>
        <dbReference type="Proteomes" id="UP000663848"/>
    </source>
</evidence>
<reference evidence="2" key="1">
    <citation type="submission" date="2021-02" db="EMBL/GenBank/DDBJ databases">
        <authorList>
            <person name="Nowell W R."/>
        </authorList>
    </citation>
    <scope>NUCLEOTIDE SEQUENCE</scope>
</reference>
<comment type="caution">
    <text evidence="2">The sequence shown here is derived from an EMBL/GenBank/DDBJ whole genome shotgun (WGS) entry which is preliminary data.</text>
</comment>
<evidence type="ECO:0000256" key="1">
    <source>
        <dbReference type="SAM" id="MobiDB-lite"/>
    </source>
</evidence>
<dbReference type="AlphaFoldDB" id="A0A822FZ17"/>
<evidence type="ECO:0000313" key="2">
    <source>
        <dbReference type="EMBL" id="CAF5132669.1"/>
    </source>
</evidence>
<sequence length="80" mass="9078">GYPPYLPYSIYDQSAYMYNNSLTMNSNSSLLNPEAAEWVPPITDNDVSSSDNNILIDDEINFPPLNNNRVEENNSEPHIQ</sequence>
<gene>
    <name evidence="2" type="ORF">QYT958_LOCUS46962</name>
</gene>
<feature type="non-terminal residue" evidence="2">
    <location>
        <position position="80"/>
    </location>
</feature>
<accession>A0A822FZ17</accession>
<organism evidence="2 3">
    <name type="scientific">Rotaria socialis</name>
    <dbReference type="NCBI Taxonomy" id="392032"/>
    <lineage>
        <taxon>Eukaryota</taxon>
        <taxon>Metazoa</taxon>
        <taxon>Spiralia</taxon>
        <taxon>Gnathifera</taxon>
        <taxon>Rotifera</taxon>
        <taxon>Eurotatoria</taxon>
        <taxon>Bdelloidea</taxon>
        <taxon>Philodinida</taxon>
        <taxon>Philodinidae</taxon>
        <taxon>Rotaria</taxon>
    </lineage>
</organism>
<feature type="non-terminal residue" evidence="2">
    <location>
        <position position="1"/>
    </location>
</feature>
<proteinExistence type="predicted"/>